<dbReference type="GO" id="GO:0016747">
    <property type="term" value="F:acyltransferase activity, transferring groups other than amino-acyl groups"/>
    <property type="evidence" value="ECO:0007669"/>
    <property type="project" value="InterPro"/>
</dbReference>
<feature type="domain" description="N-acetyltransferase" evidence="3">
    <location>
        <begin position="2"/>
        <end position="171"/>
    </location>
</feature>
<dbReference type="Proteomes" id="UP000516764">
    <property type="component" value="Chromosome"/>
</dbReference>
<dbReference type="InterPro" id="IPR051556">
    <property type="entry name" value="N-term/lysine_N-AcTrnsfr"/>
</dbReference>
<evidence type="ECO:0000256" key="2">
    <source>
        <dbReference type="ARBA" id="ARBA00023315"/>
    </source>
</evidence>
<dbReference type="PANTHER" id="PTHR42919:SF8">
    <property type="entry name" value="N-ALPHA-ACETYLTRANSFERASE 50"/>
    <property type="match status" value="1"/>
</dbReference>
<protein>
    <submittedName>
        <fullName evidence="4">GNAT family N-acetyltransferase</fullName>
    </submittedName>
</protein>
<reference evidence="4 5" key="1">
    <citation type="journal article" date="2016" name="Int. J. Syst. Evol. Microbiol.">
        <title>Polaribacter haliotis sp. nov., isolated from the gut of abalone Haliotis discus hannai.</title>
        <authorList>
            <person name="Kim Y.O."/>
            <person name="Park I.S."/>
            <person name="Park S."/>
            <person name="Nam B.H."/>
            <person name="Park J.M."/>
            <person name="Kim D.G."/>
            <person name="Yoon J.H."/>
        </authorList>
    </citation>
    <scope>NUCLEOTIDE SEQUENCE [LARGE SCALE GENOMIC DNA]</scope>
    <source>
        <strain evidence="4 5">KCTC 52418</strain>
    </source>
</reference>
<proteinExistence type="predicted"/>
<evidence type="ECO:0000259" key="3">
    <source>
        <dbReference type="PROSITE" id="PS51186"/>
    </source>
</evidence>
<dbReference type="InterPro" id="IPR016181">
    <property type="entry name" value="Acyl_CoA_acyltransferase"/>
</dbReference>
<dbReference type="EMBL" id="CP061813">
    <property type="protein sequence ID" value="QOD60547.1"/>
    <property type="molecule type" value="Genomic_DNA"/>
</dbReference>
<name>A0A7L8AF12_9FLAO</name>
<dbReference type="PANTHER" id="PTHR42919">
    <property type="entry name" value="N-ALPHA-ACETYLTRANSFERASE"/>
    <property type="match status" value="1"/>
</dbReference>
<dbReference type="AlphaFoldDB" id="A0A7L8AF12"/>
<accession>A0A7L8AF12</accession>
<keyword evidence="1 4" id="KW-0808">Transferase</keyword>
<sequence length="171" mass="19903">MVSIRKATSKDITALALVGKKAFVIPHKDAIPNEIMTNYLSHSFSEKNLLEEITNPNNQFNLIFVNDNLAGFSKVIFNQENKNIKETNVTKMERLYLLEEFYGLGLGNKLFQHNLNLTKTNLQKGIWLYVWIKNFRALEFYKKAGFKKIALYDFPISETETRPNDVLYLEF</sequence>
<dbReference type="PROSITE" id="PS51186">
    <property type="entry name" value="GNAT"/>
    <property type="match status" value="1"/>
</dbReference>
<evidence type="ECO:0000256" key="1">
    <source>
        <dbReference type="ARBA" id="ARBA00022679"/>
    </source>
</evidence>
<dbReference type="KEGG" id="phal:H9I45_14565"/>
<dbReference type="Pfam" id="PF00583">
    <property type="entry name" value="Acetyltransf_1"/>
    <property type="match status" value="1"/>
</dbReference>
<dbReference type="SUPFAM" id="SSF55729">
    <property type="entry name" value="Acyl-CoA N-acyltransferases (Nat)"/>
    <property type="match status" value="1"/>
</dbReference>
<dbReference type="OrthoDB" id="7205533at2"/>
<keyword evidence="2" id="KW-0012">Acyltransferase</keyword>
<gene>
    <name evidence="4" type="ORF">H9I45_14565</name>
</gene>
<organism evidence="4 5">
    <name type="scientific">Polaribacter haliotis</name>
    <dbReference type="NCBI Taxonomy" id="1888915"/>
    <lineage>
        <taxon>Bacteria</taxon>
        <taxon>Pseudomonadati</taxon>
        <taxon>Bacteroidota</taxon>
        <taxon>Flavobacteriia</taxon>
        <taxon>Flavobacteriales</taxon>
        <taxon>Flavobacteriaceae</taxon>
    </lineage>
</organism>
<evidence type="ECO:0000313" key="5">
    <source>
        <dbReference type="Proteomes" id="UP000516764"/>
    </source>
</evidence>
<keyword evidence="5" id="KW-1185">Reference proteome</keyword>
<dbReference type="Gene3D" id="3.40.630.30">
    <property type="match status" value="1"/>
</dbReference>
<evidence type="ECO:0000313" key="4">
    <source>
        <dbReference type="EMBL" id="QOD60547.1"/>
    </source>
</evidence>
<dbReference type="InterPro" id="IPR000182">
    <property type="entry name" value="GNAT_dom"/>
</dbReference>
<dbReference type="RefSeq" id="WP_088354400.1">
    <property type="nucleotide sequence ID" value="NZ_CP061813.1"/>
</dbReference>